<gene>
    <name evidence="8" type="ORF">BT96DRAFT_914393</name>
</gene>
<dbReference type="PANTHER" id="PTHR46622:SF1">
    <property type="entry name" value="DNA-DEPENDENT METALLOPROTEASE WSS1"/>
    <property type="match status" value="1"/>
</dbReference>
<dbReference type="AlphaFoldDB" id="A0A6A4IG08"/>
<evidence type="ECO:0000256" key="1">
    <source>
        <dbReference type="ARBA" id="ARBA00022723"/>
    </source>
</evidence>
<evidence type="ECO:0000256" key="4">
    <source>
        <dbReference type="PROSITE-ProRule" id="PRU00322"/>
    </source>
</evidence>
<dbReference type="InterPro" id="IPR053000">
    <property type="entry name" value="WSS1-like_metalloprotease"/>
</dbReference>
<dbReference type="GO" id="GO:0008270">
    <property type="term" value="F:zinc ion binding"/>
    <property type="evidence" value="ECO:0007669"/>
    <property type="project" value="UniProtKB-KW"/>
</dbReference>
<evidence type="ECO:0000256" key="2">
    <source>
        <dbReference type="ARBA" id="ARBA00022771"/>
    </source>
</evidence>
<feature type="compositionally biased region" description="Basic and acidic residues" evidence="5">
    <location>
        <begin position="338"/>
        <end position="356"/>
    </location>
</feature>
<organism evidence="8 9">
    <name type="scientific">Gymnopus androsaceus JB14</name>
    <dbReference type="NCBI Taxonomy" id="1447944"/>
    <lineage>
        <taxon>Eukaryota</taxon>
        <taxon>Fungi</taxon>
        <taxon>Dikarya</taxon>
        <taxon>Basidiomycota</taxon>
        <taxon>Agaricomycotina</taxon>
        <taxon>Agaricomycetes</taxon>
        <taxon>Agaricomycetidae</taxon>
        <taxon>Agaricales</taxon>
        <taxon>Marasmiineae</taxon>
        <taxon>Omphalotaceae</taxon>
        <taxon>Gymnopus</taxon>
    </lineage>
</organism>
<dbReference type="SUPFAM" id="SSF90209">
    <property type="entry name" value="Ran binding protein zinc finger-like"/>
    <property type="match status" value="1"/>
</dbReference>
<sequence length="443" mass="48586">MVHSRFNEKESNPNPFINWINPLPANDSEDARQYLRALAAQVRPIMKAHGFTVNSLEEYEYNTVFAGRNWEAGETIELVLRRPDGSFLPSSWLMSTFCHELAHIKHMNHGPGFQALWQKLREEVRELQNKGYYGDGYWSAGTRLADSAVVSGQGLDTGDLPEYICGGAQNRARPAKLRQRRGPRRVAPSNSTGRQTEKKRKAGSRVTSKYAFQGQGASLTGSDADMKGNGFGKQAGSKRAREERALAAERRLLQASSSTIPPPPLAEYSDSDEHPDDSDIIAETDADRRSTLLTAEQDQDLGNLSSGTSWRDFQNDFVFTGQGQSIDISSESEDESGSDVKAKGKRKASEQPKEPPVKVAKTTKNTDPKSTLVSSEIAFRKKEALGMAPVKGKGRTIGSAQAEDSKSKNGDSCWSCLVCTLENQPLHLACAACGTERSKLTNV</sequence>
<dbReference type="InterPro" id="IPR013536">
    <property type="entry name" value="WLM_dom"/>
</dbReference>
<feature type="region of interest" description="Disordered" evidence="5">
    <location>
        <begin position="326"/>
        <end position="372"/>
    </location>
</feature>
<evidence type="ECO:0000259" key="7">
    <source>
        <dbReference type="PROSITE" id="PS51397"/>
    </source>
</evidence>
<evidence type="ECO:0000313" key="8">
    <source>
        <dbReference type="EMBL" id="KAE9407704.1"/>
    </source>
</evidence>
<reference evidence="8" key="1">
    <citation type="journal article" date="2019" name="Environ. Microbiol.">
        <title>Fungal ecological strategies reflected in gene transcription - a case study of two litter decomposers.</title>
        <authorList>
            <person name="Barbi F."/>
            <person name="Kohler A."/>
            <person name="Barry K."/>
            <person name="Baskaran P."/>
            <person name="Daum C."/>
            <person name="Fauchery L."/>
            <person name="Ihrmark K."/>
            <person name="Kuo A."/>
            <person name="LaButti K."/>
            <person name="Lipzen A."/>
            <person name="Morin E."/>
            <person name="Grigoriev I.V."/>
            <person name="Henrissat B."/>
            <person name="Lindahl B."/>
            <person name="Martin F."/>
        </authorList>
    </citation>
    <scope>NUCLEOTIDE SEQUENCE</scope>
    <source>
        <strain evidence="8">JB14</strain>
    </source>
</reference>
<dbReference type="PANTHER" id="PTHR46622">
    <property type="entry name" value="DNA-DEPENDENT METALLOPROTEASE WSS1"/>
    <property type="match status" value="1"/>
</dbReference>
<dbReference type="PROSITE" id="PS51397">
    <property type="entry name" value="WLM"/>
    <property type="match status" value="1"/>
</dbReference>
<proteinExistence type="predicted"/>
<feature type="domain" description="RanBP2-type" evidence="6">
    <location>
        <begin position="408"/>
        <end position="439"/>
    </location>
</feature>
<name>A0A6A4IG08_9AGAR</name>
<evidence type="ECO:0000256" key="3">
    <source>
        <dbReference type="ARBA" id="ARBA00022833"/>
    </source>
</evidence>
<keyword evidence="1" id="KW-0479">Metal-binding</keyword>
<evidence type="ECO:0000313" key="9">
    <source>
        <dbReference type="Proteomes" id="UP000799118"/>
    </source>
</evidence>
<dbReference type="PROSITE" id="PS01358">
    <property type="entry name" value="ZF_RANBP2_1"/>
    <property type="match status" value="1"/>
</dbReference>
<dbReference type="PROSITE" id="PS50199">
    <property type="entry name" value="ZF_RANBP2_2"/>
    <property type="match status" value="1"/>
</dbReference>
<keyword evidence="3" id="KW-0862">Zinc</keyword>
<evidence type="ECO:0000256" key="5">
    <source>
        <dbReference type="SAM" id="MobiDB-lite"/>
    </source>
</evidence>
<dbReference type="InterPro" id="IPR001876">
    <property type="entry name" value="Znf_RanBP2"/>
</dbReference>
<feature type="compositionally biased region" description="Acidic residues" evidence="5">
    <location>
        <begin position="269"/>
        <end position="279"/>
    </location>
</feature>
<keyword evidence="9" id="KW-1185">Reference proteome</keyword>
<feature type="compositionally biased region" description="Polar residues" evidence="5">
    <location>
        <begin position="362"/>
        <end position="372"/>
    </location>
</feature>
<feature type="compositionally biased region" description="Basic and acidic residues" evidence="5">
    <location>
        <begin position="239"/>
        <end position="252"/>
    </location>
</feature>
<dbReference type="GO" id="GO:0008237">
    <property type="term" value="F:metallopeptidase activity"/>
    <property type="evidence" value="ECO:0007669"/>
    <property type="project" value="TreeGrafter"/>
</dbReference>
<dbReference type="Gene3D" id="3.30.2010.10">
    <property type="entry name" value="Metalloproteases ('zincins'), catalytic domain"/>
    <property type="match status" value="1"/>
</dbReference>
<dbReference type="Proteomes" id="UP000799118">
    <property type="component" value="Unassembled WGS sequence"/>
</dbReference>
<feature type="domain" description="WLM" evidence="7">
    <location>
        <begin position="8"/>
        <end position="253"/>
    </location>
</feature>
<protein>
    <submittedName>
        <fullName evidence="8">WLM-domain-containing protein</fullName>
    </submittedName>
</protein>
<dbReference type="GO" id="GO:0005634">
    <property type="term" value="C:nucleus"/>
    <property type="evidence" value="ECO:0007669"/>
    <property type="project" value="TreeGrafter"/>
</dbReference>
<feature type="compositionally biased region" description="Basic residues" evidence="5">
    <location>
        <begin position="173"/>
        <end position="184"/>
    </location>
</feature>
<feature type="region of interest" description="Disordered" evidence="5">
    <location>
        <begin position="390"/>
        <end position="409"/>
    </location>
</feature>
<keyword evidence="2 4" id="KW-0863">Zinc-finger</keyword>
<evidence type="ECO:0000259" key="6">
    <source>
        <dbReference type="PROSITE" id="PS50199"/>
    </source>
</evidence>
<dbReference type="Gene3D" id="2.30.30.380">
    <property type="entry name" value="Zn-finger domain of Sec23/24"/>
    <property type="match status" value="1"/>
</dbReference>
<dbReference type="GO" id="GO:0006281">
    <property type="term" value="P:DNA repair"/>
    <property type="evidence" value="ECO:0007669"/>
    <property type="project" value="TreeGrafter"/>
</dbReference>
<dbReference type="EMBL" id="ML769394">
    <property type="protein sequence ID" value="KAE9407704.1"/>
    <property type="molecule type" value="Genomic_DNA"/>
</dbReference>
<dbReference type="OrthoDB" id="447842at2759"/>
<feature type="region of interest" description="Disordered" evidence="5">
    <location>
        <begin position="166"/>
        <end position="279"/>
    </location>
</feature>
<dbReference type="Pfam" id="PF08325">
    <property type="entry name" value="WLM"/>
    <property type="match status" value="1"/>
</dbReference>
<dbReference type="InterPro" id="IPR036443">
    <property type="entry name" value="Znf_RanBP2_sf"/>
</dbReference>
<accession>A0A6A4IG08</accession>